<comment type="caution">
    <text evidence="2">The sequence shown here is derived from an EMBL/GenBank/DDBJ whole genome shotgun (WGS) entry which is preliminary data.</text>
</comment>
<proteinExistence type="predicted"/>
<evidence type="ECO:0000313" key="2">
    <source>
        <dbReference type="EMBL" id="OAC98381.1"/>
    </source>
</evidence>
<feature type="compositionally biased region" description="Gly residues" evidence="1">
    <location>
        <begin position="68"/>
        <end position="80"/>
    </location>
</feature>
<keyword evidence="3" id="KW-1185">Reference proteome</keyword>
<protein>
    <submittedName>
        <fullName evidence="2">Uncharacterized protein</fullName>
    </submittedName>
</protein>
<accession>A0A168H591</accession>
<evidence type="ECO:0000313" key="3">
    <source>
        <dbReference type="Proteomes" id="UP000077051"/>
    </source>
</evidence>
<feature type="compositionally biased region" description="Low complexity" evidence="1">
    <location>
        <begin position="54"/>
        <end position="67"/>
    </location>
</feature>
<name>A0A168H591_MUCCL</name>
<feature type="compositionally biased region" description="Basic and acidic residues" evidence="1">
    <location>
        <begin position="38"/>
        <end position="53"/>
    </location>
</feature>
<feature type="compositionally biased region" description="Low complexity" evidence="1">
    <location>
        <begin position="16"/>
        <end position="30"/>
    </location>
</feature>
<reference evidence="2 3" key="1">
    <citation type="submission" date="2015-06" db="EMBL/GenBank/DDBJ databases">
        <title>Expansion of signal transduction pathways in fungi by whole-genome duplication.</title>
        <authorList>
            <consortium name="DOE Joint Genome Institute"/>
            <person name="Corrochano L.M."/>
            <person name="Kuo A."/>
            <person name="Marcet-Houben M."/>
            <person name="Polaino S."/>
            <person name="Salamov A."/>
            <person name="Villalobos J.M."/>
            <person name="Alvarez M.I."/>
            <person name="Avalos J."/>
            <person name="Benito E.P."/>
            <person name="Benoit I."/>
            <person name="Burger G."/>
            <person name="Camino L.P."/>
            <person name="Canovas D."/>
            <person name="Cerda-Olmedo E."/>
            <person name="Cheng J.-F."/>
            <person name="Dominguez A."/>
            <person name="Elias M."/>
            <person name="Eslava A.P."/>
            <person name="Glaser F."/>
            <person name="Grimwood J."/>
            <person name="Gutierrez G."/>
            <person name="Heitman J."/>
            <person name="Henrissat B."/>
            <person name="Iturriaga E.A."/>
            <person name="Lang B.F."/>
            <person name="Lavin J.L."/>
            <person name="Lee S."/>
            <person name="Li W."/>
            <person name="Lindquist E."/>
            <person name="Lopez-Garcia S."/>
            <person name="Luque E.M."/>
            <person name="Marcos A.T."/>
            <person name="Martin J."/>
            <person name="Mccluskey K."/>
            <person name="Medina H.R."/>
            <person name="Miralles-Duran A."/>
            <person name="Miyazaki A."/>
            <person name="Munoz-Torres E."/>
            <person name="Oguiza J.A."/>
            <person name="Ohm R."/>
            <person name="Olmedo M."/>
            <person name="Orejas M."/>
            <person name="Ortiz-Castellanos L."/>
            <person name="Pisabarro A.G."/>
            <person name="Rodriguez-Romero J."/>
            <person name="Ruiz-Herrera J."/>
            <person name="Ruiz-Vazquez R."/>
            <person name="Sanz C."/>
            <person name="Schackwitz W."/>
            <person name="Schmutz J."/>
            <person name="Shahriari M."/>
            <person name="Shelest E."/>
            <person name="Silva-Franco F."/>
            <person name="Soanes D."/>
            <person name="Syed K."/>
            <person name="Tagua V.G."/>
            <person name="Talbot N.J."/>
            <person name="Thon M."/>
            <person name="De Vries R.P."/>
            <person name="Wiebenga A."/>
            <person name="Yadav J.S."/>
            <person name="Braun E.L."/>
            <person name="Baker S."/>
            <person name="Garre V."/>
            <person name="Horwitz B."/>
            <person name="Torres-Martinez S."/>
            <person name="Idnurm A."/>
            <person name="Herrera-Estrella A."/>
            <person name="Gabaldon T."/>
            <person name="Grigoriev I.V."/>
        </authorList>
    </citation>
    <scope>NUCLEOTIDE SEQUENCE [LARGE SCALE GENOMIC DNA]</scope>
    <source>
        <strain evidence="2 3">CBS 277.49</strain>
    </source>
</reference>
<feature type="region of interest" description="Disordered" evidence="1">
    <location>
        <begin position="1"/>
        <end position="80"/>
    </location>
</feature>
<dbReference type="EMBL" id="AMYB01000010">
    <property type="protein sequence ID" value="OAC98381.1"/>
    <property type="molecule type" value="Genomic_DNA"/>
</dbReference>
<gene>
    <name evidence="2" type="ORF">MUCCIDRAFT_157384</name>
</gene>
<dbReference type="VEuPathDB" id="FungiDB:MUCCIDRAFT_157384"/>
<dbReference type="OrthoDB" id="10500779at2759"/>
<dbReference type="Proteomes" id="UP000077051">
    <property type="component" value="Unassembled WGS sequence"/>
</dbReference>
<evidence type="ECO:0000256" key="1">
    <source>
        <dbReference type="SAM" id="MobiDB-lite"/>
    </source>
</evidence>
<sequence length="122" mass="13229">MGIHQHYDYNSSTLRNSISGASSNGATGSNHQQHHQHHDGSNAEVKLELDAHHNSGSNSGDNHSNNGNHGGGAEGGGGGGGGVDYMYYQRPLANHQQHLHNNFMFQQQDVYTDVHDQNDLML</sequence>
<organism evidence="2 3">
    <name type="scientific">Mucor lusitanicus CBS 277.49</name>
    <dbReference type="NCBI Taxonomy" id="747725"/>
    <lineage>
        <taxon>Eukaryota</taxon>
        <taxon>Fungi</taxon>
        <taxon>Fungi incertae sedis</taxon>
        <taxon>Mucoromycota</taxon>
        <taxon>Mucoromycotina</taxon>
        <taxon>Mucoromycetes</taxon>
        <taxon>Mucorales</taxon>
        <taxon>Mucorineae</taxon>
        <taxon>Mucoraceae</taxon>
        <taxon>Mucor</taxon>
    </lineage>
</organism>
<feature type="non-terminal residue" evidence="2">
    <location>
        <position position="122"/>
    </location>
</feature>
<dbReference type="AlphaFoldDB" id="A0A168H591"/>